<proteinExistence type="predicted"/>
<gene>
    <name evidence="2" type="ORF">H7B67_03990</name>
</gene>
<dbReference type="Proteomes" id="UP000535838">
    <property type="component" value="Unassembled WGS sequence"/>
</dbReference>
<dbReference type="EMBL" id="JACJVQ010000003">
    <property type="protein sequence ID" value="MBB6633274.1"/>
    <property type="molecule type" value="Genomic_DNA"/>
</dbReference>
<protein>
    <submittedName>
        <fullName evidence="2">Uncharacterized protein</fullName>
    </submittedName>
</protein>
<sequence>MAARRKIGIPAARSGKWLLWGACGLVLYSALLMTIRFGILGQVFTFALAFRFVLLGGALALVSALAGWLGARLLSLAFAAGVLAGLLAMVFYVTKDADGWEDLVSLLTFLELSMAGLALGIVAELVALAIRKRRR</sequence>
<feature type="transmembrane region" description="Helical" evidence="1">
    <location>
        <begin position="106"/>
        <end position="130"/>
    </location>
</feature>
<comment type="caution">
    <text evidence="2">The sequence shown here is derived from an EMBL/GenBank/DDBJ whole genome shotgun (WGS) entry which is preliminary data.</text>
</comment>
<feature type="transmembrane region" description="Helical" evidence="1">
    <location>
        <begin position="43"/>
        <end position="66"/>
    </location>
</feature>
<keyword evidence="1" id="KW-0812">Transmembrane</keyword>
<reference evidence="2 3" key="1">
    <citation type="submission" date="2020-08" db="EMBL/GenBank/DDBJ databases">
        <title>Cohnella phylogeny.</title>
        <authorList>
            <person name="Dunlap C."/>
        </authorList>
    </citation>
    <scope>NUCLEOTIDE SEQUENCE [LARGE SCALE GENOMIC DNA]</scope>
    <source>
        <strain evidence="2 3">DSM 25241</strain>
    </source>
</reference>
<keyword evidence="1" id="KW-1133">Transmembrane helix</keyword>
<name>A0A841SMV3_9BACL</name>
<dbReference type="RefSeq" id="WP_185118494.1">
    <property type="nucleotide sequence ID" value="NZ_JACJVQ010000003.1"/>
</dbReference>
<feature type="transmembrane region" description="Helical" evidence="1">
    <location>
        <begin position="73"/>
        <end position="94"/>
    </location>
</feature>
<evidence type="ECO:0000313" key="2">
    <source>
        <dbReference type="EMBL" id="MBB6633274.1"/>
    </source>
</evidence>
<keyword evidence="1" id="KW-0472">Membrane</keyword>
<dbReference type="AlphaFoldDB" id="A0A841SMV3"/>
<organism evidence="2 3">
    <name type="scientific">Cohnella thailandensis</name>
    <dbReference type="NCBI Taxonomy" id="557557"/>
    <lineage>
        <taxon>Bacteria</taxon>
        <taxon>Bacillati</taxon>
        <taxon>Bacillota</taxon>
        <taxon>Bacilli</taxon>
        <taxon>Bacillales</taxon>
        <taxon>Paenibacillaceae</taxon>
        <taxon>Cohnella</taxon>
    </lineage>
</organism>
<accession>A0A841SMV3</accession>
<evidence type="ECO:0000313" key="3">
    <source>
        <dbReference type="Proteomes" id="UP000535838"/>
    </source>
</evidence>
<feature type="transmembrane region" description="Helical" evidence="1">
    <location>
        <begin position="17"/>
        <end position="37"/>
    </location>
</feature>
<keyword evidence="3" id="KW-1185">Reference proteome</keyword>
<evidence type="ECO:0000256" key="1">
    <source>
        <dbReference type="SAM" id="Phobius"/>
    </source>
</evidence>